<organism evidence="1 2">
    <name type="scientific">Candidatus Accumulibacter proximus</name>
    <dbReference type="NCBI Taxonomy" id="2954385"/>
    <lineage>
        <taxon>Bacteria</taxon>
        <taxon>Pseudomonadati</taxon>
        <taxon>Pseudomonadota</taxon>
        <taxon>Betaproteobacteria</taxon>
        <taxon>Candidatus Accumulibacter</taxon>
    </lineage>
</organism>
<dbReference type="NCBIfam" id="TIGR02049">
    <property type="entry name" value="gshA_ferroox"/>
    <property type="match status" value="1"/>
</dbReference>
<gene>
    <name evidence="1" type="primary">gshA</name>
    <name evidence="1" type="ORF">IPJ27_14180</name>
</gene>
<accession>A0A935UG82</accession>
<name>A0A935UG82_9PROT</name>
<dbReference type="AlphaFoldDB" id="A0A935UG82"/>
<evidence type="ECO:0000313" key="1">
    <source>
        <dbReference type="EMBL" id="MBK7675801.1"/>
    </source>
</evidence>
<dbReference type="Pfam" id="PF08886">
    <property type="entry name" value="GshA"/>
    <property type="match status" value="1"/>
</dbReference>
<dbReference type="Gene3D" id="3.40.50.11280">
    <property type="entry name" value="Glutamate-cysteine ligase, N-terminal domain"/>
    <property type="match status" value="1"/>
</dbReference>
<comment type="caution">
    <text evidence="1">The sequence shown here is derived from an EMBL/GenBank/DDBJ whole genome shotgun (WGS) entry which is preliminary data.</text>
</comment>
<keyword evidence="1" id="KW-0436">Ligase</keyword>
<dbReference type="GO" id="GO:0004357">
    <property type="term" value="F:glutamate-cysteine ligase activity"/>
    <property type="evidence" value="ECO:0007669"/>
    <property type="project" value="UniProtKB-EC"/>
</dbReference>
<dbReference type="EC" id="6.3.2.2" evidence="1"/>
<proteinExistence type="predicted"/>
<dbReference type="InterPro" id="IPR011718">
    <property type="entry name" value="GshA"/>
</dbReference>
<protein>
    <submittedName>
        <fullName evidence="1">Glutamate--cysteine ligase</fullName>
        <ecNumber evidence="1">6.3.2.2</ecNumber>
    </submittedName>
</protein>
<dbReference type="Proteomes" id="UP000697998">
    <property type="component" value="Unassembled WGS sequence"/>
</dbReference>
<sequence>MVPRLTTALNGPLLEIERRFLDAMPAIERWLRGQWQEHTPPFYGSVDLRNAGFKLAPVDMNLFPGGFNNLAATFLPLCVQAAMTAIDRICPDARKLLLIPENHTRNLFYLQNVAQIAAILRLTGLEVRLGSLLPEIDKPTPVTLPDGATLLLEPLRRSAGRLGLADFDPCAILLNNDLSAGIPEILQDLDGQFVLPPLHAGWALRRKSNHFAAYDEVAGNFAKLVGIDPWRINPYFSVCDSVNFHERQGEDCLAANVDAVLGLIREKYRQYGIDETPYVVVKADAGTYGMGVMTVKDASQVTGLSRRQRNKMSVVKEGLAVSQVIIQEGVHTYERVGSGVEEGVAEPVVYMIDRFVVGGFYRVHSGRGKDENLNAPGMHFEPLAFETSCSLPDHCQNPDAAPNRFYAYGVVARLAQLAASLELERTAPREELISCA</sequence>
<evidence type="ECO:0000313" key="2">
    <source>
        <dbReference type="Proteomes" id="UP000697998"/>
    </source>
</evidence>
<reference evidence="1 2" key="1">
    <citation type="submission" date="2020-10" db="EMBL/GenBank/DDBJ databases">
        <title>Connecting structure to function with the recovery of over 1000 high-quality activated sludge metagenome-assembled genomes encoding full-length rRNA genes using long-read sequencing.</title>
        <authorList>
            <person name="Singleton C.M."/>
            <person name="Petriglieri F."/>
            <person name="Kristensen J.M."/>
            <person name="Kirkegaard R.H."/>
            <person name="Michaelsen T.Y."/>
            <person name="Andersen M.H."/>
            <person name="Karst S.M."/>
            <person name="Dueholm M.S."/>
            <person name="Nielsen P.H."/>
            <person name="Albertsen M."/>
        </authorList>
    </citation>
    <scope>NUCLEOTIDE SEQUENCE [LARGE SCALE GENOMIC DNA]</scope>
    <source>
        <strain evidence="1">EsbW_18-Q3-R4-48_BATAC.285</strain>
    </source>
</reference>
<dbReference type="InterPro" id="IPR042520">
    <property type="entry name" value="GshA_N"/>
</dbReference>
<dbReference type="SUPFAM" id="SSF56059">
    <property type="entry name" value="Glutathione synthetase ATP-binding domain-like"/>
    <property type="match status" value="1"/>
</dbReference>
<dbReference type="EMBL" id="JADJMH010000014">
    <property type="protein sequence ID" value="MBK7675801.1"/>
    <property type="molecule type" value="Genomic_DNA"/>
</dbReference>